<sequence>MIALVISAPWWERSATKAGLDLAMTLASFDLPFELFIQGQACAMQNRNAPKGHPAKALSSLALYGKSAWFTDTPGDWIEGATLVTAADMNARIRACTQVIRL</sequence>
<proteinExistence type="predicted"/>
<dbReference type="KEGG" id="llp:GH975_04710"/>
<dbReference type="InterPro" id="IPR027396">
    <property type="entry name" value="DsrEFH-like"/>
</dbReference>
<evidence type="ECO:0008006" key="3">
    <source>
        <dbReference type="Google" id="ProtNLM"/>
    </source>
</evidence>
<evidence type="ECO:0000313" key="1">
    <source>
        <dbReference type="EMBL" id="QGG79915.1"/>
    </source>
</evidence>
<gene>
    <name evidence="1" type="ORF">GH975_04710</name>
</gene>
<keyword evidence="2" id="KW-1185">Reference proteome</keyword>
<dbReference type="SUPFAM" id="SSF75169">
    <property type="entry name" value="DsrEFH-like"/>
    <property type="match status" value="1"/>
</dbReference>
<protein>
    <recommendedName>
        <fullName evidence="3">DsrE/DsrF-like family protein</fullName>
    </recommendedName>
</protein>
<dbReference type="EMBL" id="CP045871">
    <property type="protein sequence ID" value="QGG79915.1"/>
    <property type="molecule type" value="Genomic_DNA"/>
</dbReference>
<organism evidence="1 2">
    <name type="scientific">Litorivicinus lipolyticus</name>
    <dbReference type="NCBI Taxonomy" id="418701"/>
    <lineage>
        <taxon>Bacteria</taxon>
        <taxon>Pseudomonadati</taxon>
        <taxon>Pseudomonadota</taxon>
        <taxon>Gammaproteobacteria</taxon>
        <taxon>Oceanospirillales</taxon>
        <taxon>Litorivicinaceae</taxon>
        <taxon>Litorivicinus</taxon>
    </lineage>
</organism>
<evidence type="ECO:0000313" key="2">
    <source>
        <dbReference type="Proteomes" id="UP000388235"/>
    </source>
</evidence>
<dbReference type="AlphaFoldDB" id="A0A5Q2QFY1"/>
<dbReference type="OrthoDB" id="6658193at2"/>
<dbReference type="Proteomes" id="UP000388235">
    <property type="component" value="Chromosome"/>
</dbReference>
<dbReference type="RefSeq" id="WP_153713419.1">
    <property type="nucleotide sequence ID" value="NZ_CP045871.1"/>
</dbReference>
<reference evidence="1 2" key="1">
    <citation type="submission" date="2019-11" db="EMBL/GenBank/DDBJ databases">
        <authorList>
            <person name="Khan S.A."/>
            <person name="Jeon C.O."/>
            <person name="Chun B.H."/>
        </authorList>
    </citation>
    <scope>NUCLEOTIDE SEQUENCE [LARGE SCALE GENOMIC DNA]</scope>
    <source>
        <strain evidence="1 2">IMCC 1097</strain>
    </source>
</reference>
<accession>A0A5Q2QFY1</accession>
<name>A0A5Q2QFY1_9GAMM</name>